<dbReference type="RefSeq" id="WP_344156260.1">
    <property type="nucleotide sequence ID" value="NZ_BAAANF010000017.1"/>
</dbReference>
<proteinExistence type="predicted"/>
<feature type="transmembrane region" description="Helical" evidence="1">
    <location>
        <begin position="78"/>
        <end position="97"/>
    </location>
</feature>
<evidence type="ECO:0000313" key="2">
    <source>
        <dbReference type="EMBL" id="GAA1696842.1"/>
    </source>
</evidence>
<keyword evidence="1" id="KW-0472">Membrane</keyword>
<comment type="caution">
    <text evidence="2">The sequence shown here is derived from an EMBL/GenBank/DDBJ whole genome shotgun (WGS) entry which is preliminary data.</text>
</comment>
<feature type="transmembrane region" description="Helical" evidence="1">
    <location>
        <begin position="159"/>
        <end position="182"/>
    </location>
</feature>
<feature type="transmembrane region" description="Helical" evidence="1">
    <location>
        <begin position="22"/>
        <end position="46"/>
    </location>
</feature>
<feature type="transmembrane region" description="Helical" evidence="1">
    <location>
        <begin position="270"/>
        <end position="290"/>
    </location>
</feature>
<feature type="transmembrane region" description="Helical" evidence="1">
    <location>
        <begin position="109"/>
        <end position="129"/>
    </location>
</feature>
<keyword evidence="1" id="KW-0812">Transmembrane</keyword>
<feature type="transmembrane region" description="Helical" evidence="1">
    <location>
        <begin position="302"/>
        <end position="321"/>
    </location>
</feature>
<gene>
    <name evidence="2" type="ORF">GCM10009745_48680</name>
</gene>
<reference evidence="2 3" key="1">
    <citation type="journal article" date="2019" name="Int. J. Syst. Evol. Microbiol.">
        <title>The Global Catalogue of Microorganisms (GCM) 10K type strain sequencing project: providing services to taxonomists for standard genome sequencing and annotation.</title>
        <authorList>
            <consortium name="The Broad Institute Genomics Platform"/>
            <consortium name="The Broad Institute Genome Sequencing Center for Infectious Disease"/>
            <person name="Wu L."/>
            <person name="Ma J."/>
        </authorList>
    </citation>
    <scope>NUCLEOTIDE SEQUENCE [LARGE SCALE GENOMIC DNA]</scope>
    <source>
        <strain evidence="2 3">JCM 14307</strain>
    </source>
</reference>
<evidence type="ECO:0000256" key="1">
    <source>
        <dbReference type="SAM" id="Phobius"/>
    </source>
</evidence>
<accession>A0ABN2I1K1</accession>
<dbReference type="Proteomes" id="UP001500280">
    <property type="component" value="Unassembled WGS sequence"/>
</dbReference>
<keyword evidence="1" id="KW-1133">Transmembrane helix</keyword>
<feature type="transmembrane region" description="Helical" evidence="1">
    <location>
        <begin position="194"/>
        <end position="216"/>
    </location>
</feature>
<name>A0ABN2I1K1_9ACTN</name>
<dbReference type="EMBL" id="BAAANF010000017">
    <property type="protein sequence ID" value="GAA1696842.1"/>
    <property type="molecule type" value="Genomic_DNA"/>
</dbReference>
<sequence length="335" mass="36004">MVDADVEGTPGRRWAEHASIEITIVWLVGVVASSLGFLLAVVSVTLPWTFVYPRPGQSVAPGGPEQPFLTRISNYEPASVVTVLLVIVFALIVAACFGTTGPVNSVLRIVTPAIGIFGAWFIGVLYVLVLPTVKYGYSREFGQSVRLDRTIYNTVPSTGLGLCCLGVMLMAAGSVLAIRPVSNRRVAPAQVHRLGYVCAGVALVMLFASFSEPWLRQPADPLESQPVWGGPPQLESWLVVFRFTTIAALILLTVLVLSKSARVRTRVAKAGLVTCEVTVAILLTGLMIAWLPDVKVEIRPTYYLAIGAAALLAIAFLDAALDEVVRRQTSEQESS</sequence>
<evidence type="ECO:0000313" key="3">
    <source>
        <dbReference type="Proteomes" id="UP001500280"/>
    </source>
</evidence>
<organism evidence="2 3">
    <name type="scientific">Kribbella yunnanensis</name>
    <dbReference type="NCBI Taxonomy" id="190194"/>
    <lineage>
        <taxon>Bacteria</taxon>
        <taxon>Bacillati</taxon>
        <taxon>Actinomycetota</taxon>
        <taxon>Actinomycetes</taxon>
        <taxon>Propionibacteriales</taxon>
        <taxon>Kribbellaceae</taxon>
        <taxon>Kribbella</taxon>
    </lineage>
</organism>
<protein>
    <submittedName>
        <fullName evidence="2">Uncharacterized protein</fullName>
    </submittedName>
</protein>
<feature type="transmembrane region" description="Helical" evidence="1">
    <location>
        <begin position="236"/>
        <end position="258"/>
    </location>
</feature>
<keyword evidence="3" id="KW-1185">Reference proteome</keyword>